<sequence length="364" mass="40660">MIPHLNLQRQTEPYQQELAEAAARVVASGWFILGKELERFEEDWSRYCGARFAVGTGNGLDAIALIFKALAFPEGSEVIVPAQTFIASLLGVRQAGLVPVLAEPDPATYNLDPAGIEALITSRTRAILPVHLYGKCCDMDAIRAVAEKYQLVVVEDAAQAHGATWKGRPAGSLGDISAFSFYPAKNLGALGDAGAVVTDDEALTRRIRLLRNYGSEEKYYNELPGINSRLDEIQAAMLSVRLRYLDEENKQRRLIARRYLNEMRNPDIRLPDASTCEEDAWHLFVVRATDRAHFRAFLEQKGIQSAVHYPIAPHRQKAFPEWHGLSLPVTEQLHREVVSLPLFPGLTDEEQQCVIDAVNQYRLP</sequence>
<dbReference type="InterPro" id="IPR015424">
    <property type="entry name" value="PyrdxlP-dep_Trfase"/>
</dbReference>
<dbReference type="OrthoDB" id="9804264at2"/>
<keyword evidence="1 4" id="KW-0663">Pyridoxal phosphate</keyword>
<feature type="active site" description="Proton acceptor" evidence="3">
    <location>
        <position position="185"/>
    </location>
</feature>
<dbReference type="GO" id="GO:0008483">
    <property type="term" value="F:transaminase activity"/>
    <property type="evidence" value="ECO:0007669"/>
    <property type="project" value="TreeGrafter"/>
</dbReference>
<keyword evidence="7" id="KW-1185">Reference proteome</keyword>
<dbReference type="GO" id="GO:0000271">
    <property type="term" value="P:polysaccharide biosynthetic process"/>
    <property type="evidence" value="ECO:0007669"/>
    <property type="project" value="TreeGrafter"/>
</dbReference>
<proteinExistence type="inferred from homology"/>
<dbReference type="Gene3D" id="3.90.1150.10">
    <property type="entry name" value="Aspartate Aminotransferase, domain 1"/>
    <property type="match status" value="1"/>
</dbReference>
<comment type="similarity">
    <text evidence="2 5">Belongs to the DegT/DnrJ/EryC1 family.</text>
</comment>
<dbReference type="Proteomes" id="UP000198901">
    <property type="component" value="Unassembled WGS sequence"/>
</dbReference>
<dbReference type="Pfam" id="PF01041">
    <property type="entry name" value="DegT_DnrJ_EryC1"/>
    <property type="match status" value="1"/>
</dbReference>
<accession>A0A1G9N829</accession>
<dbReference type="AlphaFoldDB" id="A0A1G9N829"/>
<evidence type="ECO:0000256" key="4">
    <source>
        <dbReference type="PIRSR" id="PIRSR000390-2"/>
    </source>
</evidence>
<dbReference type="Gene3D" id="3.40.640.10">
    <property type="entry name" value="Type I PLP-dependent aspartate aminotransferase-like (Major domain)"/>
    <property type="match status" value="1"/>
</dbReference>
<dbReference type="STRING" id="563176.SAMN04488090_1897"/>
<evidence type="ECO:0000313" key="6">
    <source>
        <dbReference type="EMBL" id="SDL82481.1"/>
    </source>
</evidence>
<protein>
    <submittedName>
        <fullName evidence="6">dTDP-4-amino-4,6-dideoxygalactose transaminase</fullName>
    </submittedName>
</protein>
<dbReference type="RefSeq" id="WP_093200879.1">
    <property type="nucleotide sequence ID" value="NZ_FNGS01000003.1"/>
</dbReference>
<evidence type="ECO:0000256" key="5">
    <source>
        <dbReference type="RuleBase" id="RU004508"/>
    </source>
</evidence>
<dbReference type="InterPro" id="IPR000653">
    <property type="entry name" value="DegT/StrS_aminotransferase"/>
</dbReference>
<dbReference type="PANTHER" id="PTHR30244">
    <property type="entry name" value="TRANSAMINASE"/>
    <property type="match status" value="1"/>
</dbReference>
<dbReference type="CDD" id="cd00616">
    <property type="entry name" value="AHBA_syn"/>
    <property type="match status" value="1"/>
</dbReference>
<feature type="modified residue" description="N6-(pyridoxal phosphate)lysine" evidence="4">
    <location>
        <position position="185"/>
    </location>
</feature>
<evidence type="ECO:0000256" key="1">
    <source>
        <dbReference type="ARBA" id="ARBA00022898"/>
    </source>
</evidence>
<gene>
    <name evidence="6" type="ORF">SAMN04488090_1897</name>
</gene>
<evidence type="ECO:0000256" key="3">
    <source>
        <dbReference type="PIRSR" id="PIRSR000390-1"/>
    </source>
</evidence>
<evidence type="ECO:0000313" key="7">
    <source>
        <dbReference type="Proteomes" id="UP000198901"/>
    </source>
</evidence>
<dbReference type="PANTHER" id="PTHR30244:SF36">
    <property type="entry name" value="3-OXO-GLUCOSE-6-PHOSPHATE:GLUTAMATE AMINOTRANSFERASE"/>
    <property type="match status" value="1"/>
</dbReference>
<dbReference type="InterPro" id="IPR015422">
    <property type="entry name" value="PyrdxlP-dep_Trfase_small"/>
</dbReference>
<dbReference type="GO" id="GO:0030170">
    <property type="term" value="F:pyridoxal phosphate binding"/>
    <property type="evidence" value="ECO:0007669"/>
    <property type="project" value="TreeGrafter"/>
</dbReference>
<evidence type="ECO:0000256" key="2">
    <source>
        <dbReference type="ARBA" id="ARBA00037999"/>
    </source>
</evidence>
<reference evidence="6 7" key="1">
    <citation type="submission" date="2016-10" db="EMBL/GenBank/DDBJ databases">
        <authorList>
            <person name="de Groot N.N."/>
        </authorList>
    </citation>
    <scope>NUCLEOTIDE SEQUENCE [LARGE SCALE GENOMIC DNA]</scope>
    <source>
        <strain evidence="6 7">DSM 21668</strain>
    </source>
</reference>
<organism evidence="6 7">
    <name type="scientific">Siphonobacter aquaeclarae</name>
    <dbReference type="NCBI Taxonomy" id="563176"/>
    <lineage>
        <taxon>Bacteria</taxon>
        <taxon>Pseudomonadati</taxon>
        <taxon>Bacteroidota</taxon>
        <taxon>Cytophagia</taxon>
        <taxon>Cytophagales</taxon>
        <taxon>Cytophagaceae</taxon>
        <taxon>Siphonobacter</taxon>
    </lineage>
</organism>
<dbReference type="SUPFAM" id="SSF53383">
    <property type="entry name" value="PLP-dependent transferases"/>
    <property type="match status" value="1"/>
</dbReference>
<dbReference type="EMBL" id="FNGS01000003">
    <property type="protein sequence ID" value="SDL82481.1"/>
    <property type="molecule type" value="Genomic_DNA"/>
</dbReference>
<name>A0A1G9N829_9BACT</name>
<dbReference type="InterPro" id="IPR015421">
    <property type="entry name" value="PyrdxlP-dep_Trfase_major"/>
</dbReference>
<dbReference type="PIRSF" id="PIRSF000390">
    <property type="entry name" value="PLP_StrS"/>
    <property type="match status" value="1"/>
</dbReference>